<proteinExistence type="predicted"/>
<evidence type="ECO:0008006" key="3">
    <source>
        <dbReference type="Google" id="ProtNLM"/>
    </source>
</evidence>
<evidence type="ECO:0000313" key="1">
    <source>
        <dbReference type="EMBL" id="MYM41666.1"/>
    </source>
</evidence>
<accession>A0ABW9VQI4</accession>
<dbReference type="SUPFAM" id="SSF56935">
    <property type="entry name" value="Porins"/>
    <property type="match status" value="1"/>
</dbReference>
<keyword evidence="2" id="KW-1185">Reference proteome</keyword>
<dbReference type="RefSeq" id="WP_161040938.1">
    <property type="nucleotide sequence ID" value="NZ_WWCM01000020.1"/>
</dbReference>
<protein>
    <recommendedName>
        <fullName evidence="3">Exopolysaccharide biosynthesis operon protein EpsL</fullName>
    </recommendedName>
</protein>
<sequence>MQSPLDIHSDRHVKTMFAHAFAMLPAGLRKADFVRNCWLGVALMSALGANAQQVQSGIHPYATIGQSYDDNLFRLSDNNPGYGGVRSDRYTQLQAGLLVNETLGRQTVKFQANASRVKFEHFTQLDYNGKDAQVEWDWQLGNRLQGTAGMMYAQVLAPYTDVLTSERNLRVQRDEFATARWSFHPSWRATLGYTRDVYSYDLTSQAYNNRTVGAGMLGIDYLASTGSSVGVRVDQIRSRYDILRSISGRMIDAGNDQNDVKLDIDWRVTPITSVQFLGGWAKRKHVYFTERDSSGFNAKLKAATSMDGQLGLNGAIWREFVAVESSVASYATQTGVSANLFWNLTSKLQATGEGRVERRAYSGLLVSATTLDVSDRNRRFSLGLIYMPLNKLQVSTSVFEETRTGLASLVLGNGNYRAKGISLNVNVQY</sequence>
<evidence type="ECO:0000313" key="2">
    <source>
        <dbReference type="Proteomes" id="UP000478090"/>
    </source>
</evidence>
<name>A0ABW9VQI4_9BURK</name>
<comment type="caution">
    <text evidence="1">The sequence shown here is derived from an EMBL/GenBank/DDBJ whole genome shotgun (WGS) entry which is preliminary data.</text>
</comment>
<gene>
    <name evidence="1" type="ORF">GTP27_20370</name>
</gene>
<reference evidence="1 2" key="1">
    <citation type="submission" date="2019-12" db="EMBL/GenBank/DDBJ databases">
        <title>Novel species isolated from a subtropical stream in China.</title>
        <authorList>
            <person name="Lu H."/>
        </authorList>
    </citation>
    <scope>NUCLEOTIDE SEQUENCE [LARGE SCALE GENOMIC DNA]</scope>
    <source>
        <strain evidence="1 2">CY13W</strain>
    </source>
</reference>
<organism evidence="1 2">
    <name type="scientific">Duganella qianjiadongensis</name>
    <dbReference type="NCBI Taxonomy" id="2692176"/>
    <lineage>
        <taxon>Bacteria</taxon>
        <taxon>Pseudomonadati</taxon>
        <taxon>Pseudomonadota</taxon>
        <taxon>Betaproteobacteria</taxon>
        <taxon>Burkholderiales</taxon>
        <taxon>Oxalobacteraceae</taxon>
        <taxon>Telluria group</taxon>
        <taxon>Duganella</taxon>
    </lineage>
</organism>
<dbReference type="Proteomes" id="UP000478090">
    <property type="component" value="Unassembled WGS sequence"/>
</dbReference>
<dbReference type="InterPro" id="IPR017465">
    <property type="entry name" value="EpsL_proteobac"/>
</dbReference>
<dbReference type="EMBL" id="WWCM01000020">
    <property type="protein sequence ID" value="MYM41666.1"/>
    <property type="molecule type" value="Genomic_DNA"/>
</dbReference>
<dbReference type="NCBIfam" id="TIGR03014">
    <property type="entry name" value="EpsL"/>
    <property type="match status" value="1"/>
</dbReference>